<dbReference type="EMBL" id="CP157675">
    <property type="protein sequence ID" value="XBP69261.1"/>
    <property type="molecule type" value="Genomic_DNA"/>
</dbReference>
<reference evidence="8" key="1">
    <citation type="submission" date="2024-05" db="EMBL/GenBank/DDBJ databases">
        <authorList>
            <person name="Bunk B."/>
            <person name="Swiderski J."/>
            <person name="Sproer C."/>
            <person name="Thiel V."/>
        </authorList>
    </citation>
    <scope>NUCLEOTIDE SEQUENCE</scope>
    <source>
        <strain evidence="8">DSM 17735</strain>
    </source>
</reference>
<evidence type="ECO:0000256" key="5">
    <source>
        <dbReference type="ARBA" id="ARBA00023056"/>
    </source>
</evidence>
<dbReference type="SUPFAM" id="SSF53756">
    <property type="entry name" value="UDP-Glycosyltransferase/glycogen phosphorylase"/>
    <property type="match status" value="1"/>
</dbReference>
<dbReference type="GO" id="GO:0005978">
    <property type="term" value="P:glycogen biosynthetic process"/>
    <property type="evidence" value="ECO:0007669"/>
    <property type="project" value="UniProtKB-UniRule"/>
</dbReference>
<keyword evidence="4 6" id="KW-0808">Transferase</keyword>
<evidence type="ECO:0000256" key="1">
    <source>
        <dbReference type="ARBA" id="ARBA00001478"/>
    </source>
</evidence>
<dbReference type="GO" id="GO:0005829">
    <property type="term" value="C:cytosol"/>
    <property type="evidence" value="ECO:0007669"/>
    <property type="project" value="TreeGrafter"/>
</dbReference>
<evidence type="ECO:0000256" key="6">
    <source>
        <dbReference type="HAMAP-Rule" id="MF_00484"/>
    </source>
</evidence>
<comment type="function">
    <text evidence="6">Synthesizes alpha-1,4-glucan chains using ADP-glucose.</text>
</comment>
<feature type="binding site" evidence="6">
    <location>
        <position position="15"/>
    </location>
    <ligand>
        <name>ADP-alpha-D-glucose</name>
        <dbReference type="ChEBI" id="CHEBI:57498"/>
    </ligand>
</feature>
<keyword evidence="3 6" id="KW-0328">Glycosyltransferase</keyword>
<dbReference type="NCBIfam" id="NF001899">
    <property type="entry name" value="PRK00654.1-2"/>
    <property type="match status" value="1"/>
</dbReference>
<sequence>MKVLHAAAEVYPLVKTGGLADVLGALPEALIGAGADVRLVLPGLPAILAGVEQQQVVHEIGAVFGAGRVTLRLGRMAHNGVPAYVIDAPYLYQRPGNPYLALDGGEWADNLQRFGLLGWVAAHLAAGELDPGWTPDVLHAHDWHAAMACAYAACHPATRAATVYTIHNLAYQGLFDEDDFHLLGLSSRMMVPVGLEFHGQLSFMKAGLKYAHRITTVSPTYAHEIATEAFGCGLDGVIRARGTDVSGILNGVDGAVWNPASDPLIAAPYSADMLDGKALCKAALQCELGLAVDAGAPVFAVVSRLTSQKGLDLLLDALPALLNFPAAGGPQLAVQGNGDPALEAAFTAAAAAHPGRVAVRLVYDEALAHRIMAGADAMLVPSRFEPCGLTQLYALRYGTLPVVRHVGGLADTVVGASEASVLADRATGFMFGPATPAALAQALLQAVSAYGQPALWRRLMLRGMAQNFSWTAAATQYMALYRETQQAIQAAGKL</sequence>
<protein>
    <recommendedName>
        <fullName evidence="6">Glycogen synthase</fullName>
        <ecNumber evidence="6">2.4.1.21</ecNumber>
    </recommendedName>
    <alternativeName>
        <fullName evidence="6">Starch [bacterial glycogen] synthase</fullName>
    </alternativeName>
</protein>
<dbReference type="Pfam" id="PF13692">
    <property type="entry name" value="Glyco_trans_1_4"/>
    <property type="match status" value="1"/>
</dbReference>
<dbReference type="GO" id="GO:0009011">
    <property type="term" value="F:alpha-1,4-glucan glucosyltransferase (ADP-glucose donor) activity"/>
    <property type="evidence" value="ECO:0007669"/>
    <property type="project" value="UniProtKB-UniRule"/>
</dbReference>
<dbReference type="InterPro" id="IPR013534">
    <property type="entry name" value="Starch_synth_cat_dom"/>
</dbReference>
<gene>
    <name evidence="6 8" type="primary">glgA</name>
    <name evidence="8" type="ORF">ABLV49_15325</name>
</gene>
<comment type="catalytic activity">
    <reaction evidence="1 6">
        <text>[(1-&gt;4)-alpha-D-glucosyl](n) + ADP-alpha-D-glucose = [(1-&gt;4)-alpha-D-glucosyl](n+1) + ADP + H(+)</text>
        <dbReference type="Rhea" id="RHEA:18189"/>
        <dbReference type="Rhea" id="RHEA-COMP:9584"/>
        <dbReference type="Rhea" id="RHEA-COMP:9587"/>
        <dbReference type="ChEBI" id="CHEBI:15378"/>
        <dbReference type="ChEBI" id="CHEBI:15444"/>
        <dbReference type="ChEBI" id="CHEBI:57498"/>
        <dbReference type="ChEBI" id="CHEBI:456216"/>
        <dbReference type="EC" id="2.4.1.21"/>
    </reaction>
</comment>
<dbReference type="NCBIfam" id="TIGR02095">
    <property type="entry name" value="glgA"/>
    <property type="match status" value="1"/>
</dbReference>
<keyword evidence="5 6" id="KW-0320">Glycogen biosynthesis</keyword>
<dbReference type="GO" id="GO:0004373">
    <property type="term" value="F:alpha-1,4-glucan glucosyltransferase (UDP-glucose donor) activity"/>
    <property type="evidence" value="ECO:0007669"/>
    <property type="project" value="InterPro"/>
</dbReference>
<organism evidence="8">
    <name type="scientific">Polaromonas hydrogenivorans</name>
    <dbReference type="NCBI Taxonomy" id="335476"/>
    <lineage>
        <taxon>Bacteria</taxon>
        <taxon>Pseudomonadati</taxon>
        <taxon>Pseudomonadota</taxon>
        <taxon>Betaproteobacteria</taxon>
        <taxon>Burkholderiales</taxon>
        <taxon>Comamonadaceae</taxon>
        <taxon>Polaromonas</taxon>
    </lineage>
</organism>
<dbReference type="HAMAP" id="MF_00484">
    <property type="entry name" value="Glycogen_synth"/>
    <property type="match status" value="1"/>
</dbReference>
<dbReference type="RefSeq" id="WP_349277744.1">
    <property type="nucleotide sequence ID" value="NZ_CBCSCU010000003.1"/>
</dbReference>
<dbReference type="Gene3D" id="3.40.50.2000">
    <property type="entry name" value="Glycogen Phosphorylase B"/>
    <property type="match status" value="2"/>
</dbReference>
<evidence type="ECO:0000256" key="2">
    <source>
        <dbReference type="ARBA" id="ARBA00010281"/>
    </source>
</evidence>
<dbReference type="AlphaFoldDB" id="A0AAU7LNU0"/>
<comment type="similarity">
    <text evidence="2 6">Belongs to the glycosyltransferase 1 family. Bacterial/plant glycogen synthase subfamily.</text>
</comment>
<proteinExistence type="inferred from homology"/>
<feature type="domain" description="Starch synthase catalytic" evidence="7">
    <location>
        <begin position="2"/>
        <end position="239"/>
    </location>
</feature>
<dbReference type="PANTHER" id="PTHR45825">
    <property type="entry name" value="GRANULE-BOUND STARCH SYNTHASE 1, CHLOROPLASTIC/AMYLOPLASTIC"/>
    <property type="match status" value="1"/>
</dbReference>
<evidence type="ECO:0000313" key="8">
    <source>
        <dbReference type="EMBL" id="XBP69261.1"/>
    </source>
</evidence>
<dbReference type="PANTHER" id="PTHR45825:SF11">
    <property type="entry name" value="ALPHA AMYLASE DOMAIN-CONTAINING PROTEIN"/>
    <property type="match status" value="1"/>
</dbReference>
<comment type="pathway">
    <text evidence="6">Glycan biosynthesis; glycogen biosynthesis.</text>
</comment>
<dbReference type="EC" id="2.4.1.21" evidence="6"/>
<dbReference type="Pfam" id="PF08323">
    <property type="entry name" value="Glyco_transf_5"/>
    <property type="match status" value="1"/>
</dbReference>
<dbReference type="InterPro" id="IPR011835">
    <property type="entry name" value="GS/SS"/>
</dbReference>
<dbReference type="CDD" id="cd03791">
    <property type="entry name" value="GT5_Glycogen_synthase_DULL1-like"/>
    <property type="match status" value="1"/>
</dbReference>
<evidence type="ECO:0000256" key="3">
    <source>
        <dbReference type="ARBA" id="ARBA00022676"/>
    </source>
</evidence>
<evidence type="ECO:0000259" key="7">
    <source>
        <dbReference type="Pfam" id="PF08323"/>
    </source>
</evidence>
<name>A0AAU7LNU0_9BURK</name>
<accession>A0AAU7LNU0</accession>
<evidence type="ECO:0000256" key="4">
    <source>
        <dbReference type="ARBA" id="ARBA00022679"/>
    </source>
</evidence>